<dbReference type="GO" id="GO:0044718">
    <property type="term" value="P:siderophore transmembrane transport"/>
    <property type="evidence" value="ECO:0007669"/>
    <property type="project" value="TreeGrafter"/>
</dbReference>
<evidence type="ECO:0000256" key="8">
    <source>
        <dbReference type="ARBA" id="ARBA00023170"/>
    </source>
</evidence>
<comment type="similarity">
    <text evidence="10 11">Belongs to the TonB-dependent receptor family.</text>
</comment>
<keyword evidence="5" id="KW-0732">Signal</keyword>
<keyword evidence="7 10" id="KW-0472">Membrane</keyword>
<evidence type="ECO:0000256" key="4">
    <source>
        <dbReference type="ARBA" id="ARBA00022692"/>
    </source>
</evidence>
<evidence type="ECO:0000256" key="9">
    <source>
        <dbReference type="ARBA" id="ARBA00023237"/>
    </source>
</evidence>
<dbReference type="InterPro" id="IPR000531">
    <property type="entry name" value="Beta-barrel_TonB"/>
</dbReference>
<dbReference type="SUPFAM" id="SSF49464">
    <property type="entry name" value="Carboxypeptidase regulatory domain-like"/>
    <property type="match status" value="1"/>
</dbReference>
<comment type="caution">
    <text evidence="14">The sequence shown here is derived from an EMBL/GenBank/DDBJ whole genome shotgun (WGS) entry which is preliminary data.</text>
</comment>
<dbReference type="Gene3D" id="2.170.130.10">
    <property type="entry name" value="TonB-dependent receptor, plug domain"/>
    <property type="match status" value="1"/>
</dbReference>
<dbReference type="InterPro" id="IPR008969">
    <property type="entry name" value="CarboxyPept-like_regulatory"/>
</dbReference>
<dbReference type="PROSITE" id="PS52016">
    <property type="entry name" value="TONB_DEPENDENT_REC_3"/>
    <property type="match status" value="1"/>
</dbReference>
<evidence type="ECO:0000313" key="15">
    <source>
        <dbReference type="Proteomes" id="UP000607559"/>
    </source>
</evidence>
<dbReference type="PANTHER" id="PTHR30069:SF29">
    <property type="entry name" value="HEMOGLOBIN AND HEMOGLOBIN-HAPTOGLOBIN-BINDING PROTEIN 1-RELATED"/>
    <property type="match status" value="1"/>
</dbReference>
<dbReference type="InterPro" id="IPR039426">
    <property type="entry name" value="TonB-dep_rcpt-like"/>
</dbReference>
<evidence type="ECO:0000256" key="3">
    <source>
        <dbReference type="ARBA" id="ARBA00022452"/>
    </source>
</evidence>
<organism evidence="14 15">
    <name type="scientific">Puia dinghuensis</name>
    <dbReference type="NCBI Taxonomy" id="1792502"/>
    <lineage>
        <taxon>Bacteria</taxon>
        <taxon>Pseudomonadati</taxon>
        <taxon>Bacteroidota</taxon>
        <taxon>Chitinophagia</taxon>
        <taxon>Chitinophagales</taxon>
        <taxon>Chitinophagaceae</taxon>
        <taxon>Puia</taxon>
    </lineage>
</organism>
<evidence type="ECO:0000256" key="10">
    <source>
        <dbReference type="PROSITE-ProRule" id="PRU01360"/>
    </source>
</evidence>
<dbReference type="Proteomes" id="UP000607559">
    <property type="component" value="Unassembled WGS sequence"/>
</dbReference>
<dbReference type="Gene3D" id="2.60.40.1120">
    <property type="entry name" value="Carboxypeptidase-like, regulatory domain"/>
    <property type="match status" value="1"/>
</dbReference>
<dbReference type="InterPro" id="IPR037066">
    <property type="entry name" value="Plug_dom_sf"/>
</dbReference>
<dbReference type="Pfam" id="PF07715">
    <property type="entry name" value="Plug"/>
    <property type="match status" value="1"/>
</dbReference>
<evidence type="ECO:0000259" key="13">
    <source>
        <dbReference type="Pfam" id="PF07715"/>
    </source>
</evidence>
<dbReference type="AlphaFoldDB" id="A0A8J2UCH1"/>
<reference evidence="14" key="2">
    <citation type="submission" date="2020-09" db="EMBL/GenBank/DDBJ databases">
        <authorList>
            <person name="Sun Q."/>
            <person name="Zhou Y."/>
        </authorList>
    </citation>
    <scope>NUCLEOTIDE SEQUENCE</scope>
    <source>
        <strain evidence="14">CGMCC 1.15448</strain>
    </source>
</reference>
<dbReference type="Pfam" id="PF00593">
    <property type="entry name" value="TonB_dep_Rec_b-barrel"/>
    <property type="match status" value="1"/>
</dbReference>
<comment type="subcellular location">
    <subcellularLocation>
        <location evidence="1 10">Cell outer membrane</location>
        <topology evidence="1 10">Multi-pass membrane protein</topology>
    </subcellularLocation>
</comment>
<keyword evidence="3 10" id="KW-1134">Transmembrane beta strand</keyword>
<evidence type="ECO:0000313" key="14">
    <source>
        <dbReference type="EMBL" id="GGA96512.1"/>
    </source>
</evidence>
<protein>
    <submittedName>
        <fullName evidence="14">Membrane protein</fullName>
    </submittedName>
</protein>
<name>A0A8J2UCH1_9BACT</name>
<evidence type="ECO:0000259" key="12">
    <source>
        <dbReference type="Pfam" id="PF00593"/>
    </source>
</evidence>
<accession>A0A8J2UCH1</accession>
<dbReference type="Pfam" id="PF13715">
    <property type="entry name" value="CarbopepD_reg_2"/>
    <property type="match status" value="1"/>
</dbReference>
<evidence type="ECO:0000256" key="6">
    <source>
        <dbReference type="ARBA" id="ARBA00023077"/>
    </source>
</evidence>
<reference evidence="14" key="1">
    <citation type="journal article" date="2014" name="Int. J. Syst. Evol. Microbiol.">
        <title>Complete genome sequence of Corynebacterium casei LMG S-19264T (=DSM 44701T), isolated from a smear-ripened cheese.</title>
        <authorList>
            <consortium name="US DOE Joint Genome Institute (JGI-PGF)"/>
            <person name="Walter F."/>
            <person name="Albersmeier A."/>
            <person name="Kalinowski J."/>
            <person name="Ruckert C."/>
        </authorList>
    </citation>
    <scope>NUCLEOTIDE SEQUENCE</scope>
    <source>
        <strain evidence="14">CGMCC 1.15448</strain>
    </source>
</reference>
<evidence type="ECO:0000256" key="5">
    <source>
        <dbReference type="ARBA" id="ARBA00022729"/>
    </source>
</evidence>
<dbReference type="InterPro" id="IPR012910">
    <property type="entry name" value="Plug_dom"/>
</dbReference>
<evidence type="ECO:0000256" key="2">
    <source>
        <dbReference type="ARBA" id="ARBA00022448"/>
    </source>
</evidence>
<evidence type="ECO:0000256" key="1">
    <source>
        <dbReference type="ARBA" id="ARBA00004571"/>
    </source>
</evidence>
<dbReference type="GO" id="GO:0009279">
    <property type="term" value="C:cell outer membrane"/>
    <property type="evidence" value="ECO:0007669"/>
    <property type="project" value="UniProtKB-SubCell"/>
</dbReference>
<keyword evidence="6 11" id="KW-0798">TonB box</keyword>
<dbReference type="InterPro" id="IPR036942">
    <property type="entry name" value="Beta-barrel_TonB_sf"/>
</dbReference>
<evidence type="ECO:0000256" key="7">
    <source>
        <dbReference type="ARBA" id="ARBA00023136"/>
    </source>
</evidence>
<keyword evidence="15" id="KW-1185">Reference proteome</keyword>
<dbReference type="GO" id="GO:0015344">
    <property type="term" value="F:siderophore uptake transmembrane transporter activity"/>
    <property type="evidence" value="ECO:0007669"/>
    <property type="project" value="TreeGrafter"/>
</dbReference>
<dbReference type="Gene3D" id="2.40.170.20">
    <property type="entry name" value="TonB-dependent receptor, beta-barrel domain"/>
    <property type="match status" value="1"/>
</dbReference>
<keyword evidence="9 10" id="KW-0998">Cell outer membrane</keyword>
<feature type="domain" description="TonB-dependent receptor-like beta-barrel" evidence="12">
    <location>
        <begin position="478"/>
        <end position="902"/>
    </location>
</feature>
<keyword evidence="4 10" id="KW-0812">Transmembrane</keyword>
<feature type="domain" description="TonB-dependent receptor plug" evidence="13">
    <location>
        <begin position="112"/>
        <end position="219"/>
    </location>
</feature>
<evidence type="ECO:0000256" key="11">
    <source>
        <dbReference type="RuleBase" id="RU003357"/>
    </source>
</evidence>
<sequence>MSILVSLSAFSQTPITLTGTVRQSTTKDIVPAVSVTIKGTSIGTITDGRGNFRLSVTQQPPFVLVFSSIGYQTQEVNVTGTGEALTVDLVPSSTLGREVVVSATRAAIRSLESPVSIERIGAAEAHNVPAPSFYDAIANLKGVDVVTSSMLFKTPGTRGFNGSGNLRMNQLVDGMDNQAPGLNFSVGNIVGLSELDLDNVELLPGASSVLYGSGGMTGTLLMTSKDPFKYQGFSAQYKQGVNHIGDDQSSAKPFYNVGARYAQAFNNKFAFRISGDYTKGTDWMASDTRDYHPVTGLITSDKDHSTAPDYDGINVYGDESAYFNVKSALSNASKQYAAAAAAYAAAGDAADAAKYTALSQGAAQASALTPANSNVSRTGYAEKALTNYDAYNFKVSGGLYYKVTPGTTLSLTGNFGMASTVYQGTDRYSLKNVKIGQYKAEIKGEHFYVRAYTTQENAGDSYDMVAVATLMNEAYLPTGGQTGWAATYLGAYAQALQQAYGAGQSGNQAYLTASNAARGFADAGRFQPGSVGFNTAFGTLKNNAIPYGGKFNDQTNLYAGDAMYNFGDVEHTVDVTVGASTREFVLNSHGTIFADTAGRININESGAFAQLQRAFFDDVLKLTGAVRWDKNSNFKDRFTPRFTALFKIAKDNYIRASFQTAYRFPSTQNQFINLQTGSARLIGGLPQFISYYGLNDGHTYDTATLNRFAATGQLGSAYQYQQFKPETVASWELGYKGVIADKLLIDVYGFYAQYTNFIGLTVLVKDPFATGSYVQNAANTFGLYTNSTTKVNTVGAGISLDYRLPGGYIAGANYAYNNISDASNGQQTDFNTPKNKFNLSFANYTIAKYYGFNVTYRWQQEYLYQSSFITGITPAFGTLDAQVSMKIPHMTSSVIKIGATNLLNKYYVDAIGNANIGGLYYISFGYNIL</sequence>
<dbReference type="SUPFAM" id="SSF56935">
    <property type="entry name" value="Porins"/>
    <property type="match status" value="1"/>
</dbReference>
<keyword evidence="2 10" id="KW-0813">Transport</keyword>
<keyword evidence="8" id="KW-0675">Receptor</keyword>
<dbReference type="PANTHER" id="PTHR30069">
    <property type="entry name" value="TONB-DEPENDENT OUTER MEMBRANE RECEPTOR"/>
    <property type="match status" value="1"/>
</dbReference>
<dbReference type="EMBL" id="BMJC01000002">
    <property type="protein sequence ID" value="GGA96512.1"/>
    <property type="molecule type" value="Genomic_DNA"/>
</dbReference>
<gene>
    <name evidence="14" type="ORF">GCM10011511_19740</name>
</gene>
<proteinExistence type="inferred from homology"/>